<dbReference type="InterPro" id="IPR000489">
    <property type="entry name" value="Pterin-binding_dom"/>
</dbReference>
<dbReference type="GO" id="GO:0005524">
    <property type="term" value="F:ATP binding"/>
    <property type="evidence" value="ECO:0007669"/>
    <property type="project" value="UniProtKB-KW"/>
</dbReference>
<evidence type="ECO:0000256" key="8">
    <source>
        <dbReference type="ARBA" id="ARBA00022723"/>
    </source>
</evidence>
<keyword evidence="18" id="KW-1185">Reference proteome</keyword>
<comment type="catalytic activity">
    <reaction evidence="1">
        <text>(7,8-dihydropterin-6-yl)methyl diphosphate + 4-aminobenzoate = 7,8-dihydropteroate + diphosphate</text>
        <dbReference type="Rhea" id="RHEA:19949"/>
        <dbReference type="ChEBI" id="CHEBI:17836"/>
        <dbReference type="ChEBI" id="CHEBI:17839"/>
        <dbReference type="ChEBI" id="CHEBI:33019"/>
        <dbReference type="ChEBI" id="CHEBI:72950"/>
        <dbReference type="EC" id="2.5.1.15"/>
    </reaction>
</comment>
<evidence type="ECO:0000256" key="11">
    <source>
        <dbReference type="ARBA" id="ARBA00022840"/>
    </source>
</evidence>
<comment type="pathway">
    <text evidence="4">Cofactor biosynthesis; tetrahydrofolate biosynthesis; 7,8-dihydrofolate from 2-amino-4-hydroxy-6-hydroxymethyl-7,8-dihydropteridine diphosphate and 4-aminobenzoate: step 1/2.</text>
</comment>
<dbReference type="InterPro" id="IPR035907">
    <property type="entry name" value="Hppk_sf"/>
</dbReference>
<dbReference type="GO" id="GO:0046654">
    <property type="term" value="P:tetrahydrofolate biosynthetic process"/>
    <property type="evidence" value="ECO:0007669"/>
    <property type="project" value="TreeGrafter"/>
</dbReference>
<reference evidence="17 18" key="1">
    <citation type="submission" date="2022-07" db="EMBL/GenBank/DDBJ databases">
        <title>Genome-wide signatures of adaptation to extreme environments.</title>
        <authorList>
            <person name="Cho C.H."/>
            <person name="Yoon H.S."/>
        </authorList>
    </citation>
    <scope>NUCLEOTIDE SEQUENCE [LARGE SCALE GENOMIC DNA]</scope>
    <source>
        <strain evidence="17 18">DBV 063 E5</strain>
    </source>
</reference>
<dbReference type="PROSITE" id="PS50972">
    <property type="entry name" value="PTERIN_BINDING"/>
    <property type="match status" value="1"/>
</dbReference>
<comment type="similarity">
    <text evidence="6">In the C-terminal section; belongs to the DHPS family.</text>
</comment>
<dbReference type="InterPro" id="IPR045031">
    <property type="entry name" value="DHP_synth-like"/>
</dbReference>
<dbReference type="GO" id="GO:0003848">
    <property type="term" value="F:2-amino-4-hydroxy-6-hydroxymethyldihydropteridine diphosphokinase activity"/>
    <property type="evidence" value="ECO:0007669"/>
    <property type="project" value="UniProtKB-EC"/>
</dbReference>
<keyword evidence="8" id="KW-0479">Metal-binding</keyword>
<evidence type="ECO:0000256" key="3">
    <source>
        <dbReference type="ARBA" id="ARBA00001946"/>
    </source>
</evidence>
<feature type="region of interest" description="Disordered" evidence="15">
    <location>
        <begin position="419"/>
        <end position="446"/>
    </location>
</feature>
<dbReference type="NCBIfam" id="TIGR01496">
    <property type="entry name" value="DHPS"/>
    <property type="match status" value="1"/>
</dbReference>
<keyword evidence="11" id="KW-0067">ATP-binding</keyword>
<dbReference type="NCBIfam" id="TIGR01498">
    <property type="entry name" value="folK"/>
    <property type="match status" value="1"/>
</dbReference>
<comment type="catalytic activity">
    <reaction evidence="2">
        <text>6-hydroxymethyl-7,8-dihydropterin + ATP = (7,8-dihydropterin-6-yl)methyl diphosphate + AMP + H(+)</text>
        <dbReference type="Rhea" id="RHEA:11412"/>
        <dbReference type="ChEBI" id="CHEBI:15378"/>
        <dbReference type="ChEBI" id="CHEBI:30616"/>
        <dbReference type="ChEBI" id="CHEBI:44841"/>
        <dbReference type="ChEBI" id="CHEBI:72950"/>
        <dbReference type="ChEBI" id="CHEBI:456215"/>
        <dbReference type="EC" id="2.7.6.3"/>
    </reaction>
</comment>
<dbReference type="CDD" id="cd00483">
    <property type="entry name" value="HPPK"/>
    <property type="match status" value="1"/>
</dbReference>
<evidence type="ECO:0000256" key="9">
    <source>
        <dbReference type="ARBA" id="ARBA00022741"/>
    </source>
</evidence>
<dbReference type="PROSITE" id="PS00794">
    <property type="entry name" value="HPPK"/>
    <property type="match status" value="1"/>
</dbReference>
<dbReference type="PANTHER" id="PTHR20941">
    <property type="entry name" value="FOLATE SYNTHESIS PROTEINS"/>
    <property type="match status" value="1"/>
</dbReference>
<keyword evidence="12" id="KW-0460">Magnesium</keyword>
<keyword evidence="7" id="KW-0808">Transferase</keyword>
<evidence type="ECO:0000256" key="6">
    <source>
        <dbReference type="ARBA" id="ARBA00009951"/>
    </source>
</evidence>
<dbReference type="Gene3D" id="3.20.20.20">
    <property type="entry name" value="Dihydropteroate synthase-like"/>
    <property type="match status" value="1"/>
</dbReference>
<keyword evidence="10" id="KW-0418">Kinase</keyword>
<dbReference type="GO" id="GO:0046656">
    <property type="term" value="P:folic acid biosynthetic process"/>
    <property type="evidence" value="ECO:0007669"/>
    <property type="project" value="UniProtKB-KW"/>
</dbReference>
<evidence type="ECO:0000256" key="13">
    <source>
        <dbReference type="ARBA" id="ARBA00022909"/>
    </source>
</evidence>
<dbReference type="Proteomes" id="UP001301350">
    <property type="component" value="Unassembled WGS sequence"/>
</dbReference>
<keyword evidence="14" id="KW-0511">Multifunctional enzyme</keyword>
<dbReference type="Pfam" id="PF01288">
    <property type="entry name" value="HPPK"/>
    <property type="match status" value="1"/>
</dbReference>
<name>A0AAV9IXZ4_CYACA</name>
<evidence type="ECO:0000313" key="18">
    <source>
        <dbReference type="Proteomes" id="UP001301350"/>
    </source>
</evidence>
<dbReference type="GO" id="GO:0046872">
    <property type="term" value="F:metal ion binding"/>
    <property type="evidence" value="ECO:0007669"/>
    <property type="project" value="UniProtKB-KW"/>
</dbReference>
<dbReference type="PANTHER" id="PTHR20941:SF1">
    <property type="entry name" value="FOLIC ACID SYNTHESIS PROTEIN FOL1"/>
    <property type="match status" value="1"/>
</dbReference>
<sequence>MMPSGLYRATIALGANVGPKLQRFHQALAMLGTVGRVERTSALYVTEPLYMREQPAFYNAALTLITDRAPAQLLGALQQMERELGREGEAVGALRYGPRPIDLDIVWYEQRRKPHEPFQRMEPLHTAALQVPHAKLFEREFVLRPMRDLGHALQAERPQPGVVQQVLPFLPDDSYLEVCRPSLREPHIMGILNITPDSFSDGSERNLLVTNAVAAAERLVRDGATVLDVGGQSTRPGAAPVPPEQEEARVVPVIRALREVYPRGRGIFISVDTFSARVARAALTVGADLINDVSAGGMDADMLRTAAEQVVPIVLMHMRGNPKTMMDLAEYDTDQVACTVAAELAERVAAAERAGIPRWHIIVDPGLGFAKHAHHCLELLRDVETFRQGVQAGGSMLPLLMGPSRKRLLAQFCGPRQAVHAPISPGTPAATTPSSTAARDPDASTERDFATAGAVAWATLQRVDFVRVHRPAVCDAARLVAHLRSSTNAPAASADQPAAPSHLP</sequence>
<evidence type="ECO:0000256" key="10">
    <source>
        <dbReference type="ARBA" id="ARBA00022777"/>
    </source>
</evidence>
<evidence type="ECO:0000256" key="12">
    <source>
        <dbReference type="ARBA" id="ARBA00022842"/>
    </source>
</evidence>
<keyword evidence="9" id="KW-0547">Nucleotide-binding</keyword>
<dbReference type="InterPro" id="IPR000550">
    <property type="entry name" value="Hppk"/>
</dbReference>
<evidence type="ECO:0000256" key="7">
    <source>
        <dbReference type="ARBA" id="ARBA00022679"/>
    </source>
</evidence>
<dbReference type="GO" id="GO:0004156">
    <property type="term" value="F:dihydropteroate synthase activity"/>
    <property type="evidence" value="ECO:0007669"/>
    <property type="project" value="UniProtKB-EC"/>
</dbReference>
<evidence type="ECO:0000256" key="5">
    <source>
        <dbReference type="ARBA" id="ARBA00005051"/>
    </source>
</evidence>
<evidence type="ECO:0000256" key="2">
    <source>
        <dbReference type="ARBA" id="ARBA00000198"/>
    </source>
</evidence>
<accession>A0AAV9IXZ4</accession>
<evidence type="ECO:0000256" key="14">
    <source>
        <dbReference type="ARBA" id="ARBA00023268"/>
    </source>
</evidence>
<dbReference type="SUPFAM" id="SSF55083">
    <property type="entry name" value="6-hydroxymethyl-7,8-dihydropterin pyrophosphokinase, HPPK"/>
    <property type="match status" value="1"/>
</dbReference>
<dbReference type="CDD" id="cd00739">
    <property type="entry name" value="DHPS"/>
    <property type="match status" value="1"/>
</dbReference>
<dbReference type="InterPro" id="IPR006390">
    <property type="entry name" value="DHP_synth_dom"/>
</dbReference>
<proteinExistence type="inferred from homology"/>
<feature type="compositionally biased region" description="Low complexity" evidence="15">
    <location>
        <begin position="421"/>
        <end position="438"/>
    </location>
</feature>
<dbReference type="PROSITE" id="PS00793">
    <property type="entry name" value="DHPS_2"/>
    <property type="match status" value="1"/>
</dbReference>
<comment type="pathway">
    <text evidence="5">Cofactor biosynthesis; tetrahydrofolate biosynthesis; 2-amino-4-hydroxy-6-hydroxymethyl-7,8-dihydropteridine diphosphate from 7,8-dihydroneopterin triphosphate: step 4/4.</text>
</comment>
<evidence type="ECO:0000256" key="15">
    <source>
        <dbReference type="SAM" id="MobiDB-lite"/>
    </source>
</evidence>
<evidence type="ECO:0000256" key="4">
    <source>
        <dbReference type="ARBA" id="ARBA00004763"/>
    </source>
</evidence>
<feature type="domain" description="Pterin-binding" evidence="16">
    <location>
        <begin position="186"/>
        <end position="481"/>
    </location>
</feature>
<dbReference type="AlphaFoldDB" id="A0AAV9IXZ4"/>
<evidence type="ECO:0000313" key="17">
    <source>
        <dbReference type="EMBL" id="KAK4537159.1"/>
    </source>
</evidence>
<dbReference type="PROSITE" id="PS00792">
    <property type="entry name" value="DHPS_1"/>
    <property type="match status" value="1"/>
</dbReference>
<dbReference type="Pfam" id="PF00809">
    <property type="entry name" value="Pterin_bind"/>
    <property type="match status" value="1"/>
</dbReference>
<organism evidence="17 18">
    <name type="scientific">Cyanidium caldarium</name>
    <name type="common">Red alga</name>
    <dbReference type="NCBI Taxonomy" id="2771"/>
    <lineage>
        <taxon>Eukaryota</taxon>
        <taxon>Rhodophyta</taxon>
        <taxon>Bangiophyceae</taxon>
        <taxon>Cyanidiales</taxon>
        <taxon>Cyanidiaceae</taxon>
        <taxon>Cyanidium</taxon>
    </lineage>
</organism>
<dbReference type="SUPFAM" id="SSF51717">
    <property type="entry name" value="Dihydropteroate synthetase-like"/>
    <property type="match status" value="1"/>
</dbReference>
<evidence type="ECO:0000259" key="16">
    <source>
        <dbReference type="PROSITE" id="PS50972"/>
    </source>
</evidence>
<comment type="caution">
    <text evidence="17">The sequence shown here is derived from an EMBL/GenBank/DDBJ whole genome shotgun (WGS) entry which is preliminary data.</text>
</comment>
<dbReference type="GO" id="GO:0016301">
    <property type="term" value="F:kinase activity"/>
    <property type="evidence" value="ECO:0007669"/>
    <property type="project" value="UniProtKB-KW"/>
</dbReference>
<comment type="cofactor">
    <cofactor evidence="3">
        <name>Mg(2+)</name>
        <dbReference type="ChEBI" id="CHEBI:18420"/>
    </cofactor>
</comment>
<protein>
    <recommendedName>
        <fullName evidence="16">Pterin-binding domain-containing protein</fullName>
    </recommendedName>
</protein>
<dbReference type="EMBL" id="JANCYW010000011">
    <property type="protein sequence ID" value="KAK4537159.1"/>
    <property type="molecule type" value="Genomic_DNA"/>
</dbReference>
<evidence type="ECO:0000256" key="1">
    <source>
        <dbReference type="ARBA" id="ARBA00000012"/>
    </source>
</evidence>
<dbReference type="Gene3D" id="3.30.70.560">
    <property type="entry name" value="7,8-Dihydro-6-hydroxymethylpterin-pyrophosphokinase HPPK"/>
    <property type="match status" value="1"/>
</dbReference>
<dbReference type="InterPro" id="IPR011005">
    <property type="entry name" value="Dihydropteroate_synth-like_sf"/>
</dbReference>
<gene>
    <name evidence="17" type="ORF">CDCA_CDCA11G3184</name>
</gene>
<keyword evidence="13" id="KW-0289">Folate biosynthesis</keyword>